<proteinExistence type="predicted"/>
<name>A0A2J6QPL9_9HELO</name>
<evidence type="ECO:0000259" key="1">
    <source>
        <dbReference type="Pfam" id="PF06985"/>
    </source>
</evidence>
<dbReference type="AlphaFoldDB" id="A0A2J6QPL9"/>
<dbReference type="EMBL" id="KZ613464">
    <property type="protein sequence ID" value="PMD28210.1"/>
    <property type="molecule type" value="Genomic_DNA"/>
</dbReference>
<reference evidence="2 3" key="1">
    <citation type="submission" date="2016-05" db="EMBL/GenBank/DDBJ databases">
        <title>A degradative enzymes factory behind the ericoid mycorrhizal symbiosis.</title>
        <authorList>
            <consortium name="DOE Joint Genome Institute"/>
            <person name="Martino E."/>
            <person name="Morin E."/>
            <person name="Grelet G."/>
            <person name="Kuo A."/>
            <person name="Kohler A."/>
            <person name="Daghino S."/>
            <person name="Barry K."/>
            <person name="Choi C."/>
            <person name="Cichocki N."/>
            <person name="Clum A."/>
            <person name="Copeland A."/>
            <person name="Hainaut M."/>
            <person name="Haridas S."/>
            <person name="Labutti K."/>
            <person name="Lindquist E."/>
            <person name="Lipzen A."/>
            <person name="Khouja H.-R."/>
            <person name="Murat C."/>
            <person name="Ohm R."/>
            <person name="Olson A."/>
            <person name="Spatafora J."/>
            <person name="Veneault-Fourrey C."/>
            <person name="Henrissat B."/>
            <person name="Grigoriev I."/>
            <person name="Martin F."/>
            <person name="Perotto S."/>
        </authorList>
    </citation>
    <scope>NUCLEOTIDE SEQUENCE [LARGE SCALE GENOMIC DNA]</scope>
    <source>
        <strain evidence="2 3">UAMH 7357</strain>
    </source>
</reference>
<evidence type="ECO:0000313" key="2">
    <source>
        <dbReference type="EMBL" id="PMD28210.1"/>
    </source>
</evidence>
<feature type="domain" description="Heterokaryon incompatibility" evidence="1">
    <location>
        <begin position="11"/>
        <end position="139"/>
    </location>
</feature>
<sequence>MPLKLTQENFEEFKPRINFHSLHITFRHAIIATRFLPPDLNVRHIWIDSLCVIQGSKEDWEIEAPKMGSIYQNAVVSLAATFGKDGKAGLFRPRDDLSLRPYIVRPDWDEKRRTFSCEDRAPEQSMLVDSALGQRAWCF</sequence>
<evidence type="ECO:0000313" key="3">
    <source>
        <dbReference type="Proteomes" id="UP000235672"/>
    </source>
</evidence>
<accession>A0A2J6QPL9</accession>
<dbReference type="PANTHER" id="PTHR33112:SF16">
    <property type="entry name" value="HETEROKARYON INCOMPATIBILITY DOMAIN-CONTAINING PROTEIN"/>
    <property type="match status" value="1"/>
</dbReference>
<dbReference type="Proteomes" id="UP000235672">
    <property type="component" value="Unassembled WGS sequence"/>
</dbReference>
<dbReference type="Pfam" id="PF06985">
    <property type="entry name" value="HET"/>
    <property type="match status" value="1"/>
</dbReference>
<keyword evidence="3" id="KW-1185">Reference proteome</keyword>
<dbReference type="PANTHER" id="PTHR33112">
    <property type="entry name" value="DOMAIN PROTEIN, PUTATIVE-RELATED"/>
    <property type="match status" value="1"/>
</dbReference>
<dbReference type="STRING" id="1745343.A0A2J6QPL9"/>
<dbReference type="InterPro" id="IPR010730">
    <property type="entry name" value="HET"/>
</dbReference>
<dbReference type="OrthoDB" id="5125733at2759"/>
<gene>
    <name evidence="2" type="ORF">NA56DRAFT_4895</name>
</gene>
<organism evidence="2 3">
    <name type="scientific">Hyaloscypha hepaticicola</name>
    <dbReference type="NCBI Taxonomy" id="2082293"/>
    <lineage>
        <taxon>Eukaryota</taxon>
        <taxon>Fungi</taxon>
        <taxon>Dikarya</taxon>
        <taxon>Ascomycota</taxon>
        <taxon>Pezizomycotina</taxon>
        <taxon>Leotiomycetes</taxon>
        <taxon>Helotiales</taxon>
        <taxon>Hyaloscyphaceae</taxon>
        <taxon>Hyaloscypha</taxon>
    </lineage>
</organism>
<protein>
    <recommendedName>
        <fullName evidence="1">Heterokaryon incompatibility domain-containing protein</fullName>
    </recommendedName>
</protein>